<accession>A0AAQ4EHC5</accession>
<dbReference type="InterPro" id="IPR024079">
    <property type="entry name" value="MetalloPept_cat_dom_sf"/>
</dbReference>
<dbReference type="Gene3D" id="3.40.390.10">
    <property type="entry name" value="Collagenase (Catalytic Domain)"/>
    <property type="match status" value="1"/>
</dbReference>
<evidence type="ECO:0000256" key="1">
    <source>
        <dbReference type="ARBA" id="ARBA00007357"/>
    </source>
</evidence>
<reference evidence="4 5" key="1">
    <citation type="journal article" date="2023" name="Arcadia Sci">
        <title>De novo assembly of a long-read Amblyomma americanum tick genome.</title>
        <authorList>
            <person name="Chou S."/>
            <person name="Poskanzer K.E."/>
            <person name="Rollins M."/>
            <person name="Thuy-Boun P.S."/>
        </authorList>
    </citation>
    <scope>NUCLEOTIDE SEQUENCE [LARGE SCALE GENOMIC DNA]</scope>
    <source>
        <strain evidence="4">F_SG_1</strain>
        <tissue evidence="4">Salivary glands</tissue>
    </source>
</reference>
<feature type="domain" description="Peptidase M13 N-terminal" evidence="3">
    <location>
        <begin position="62"/>
        <end position="259"/>
    </location>
</feature>
<dbReference type="AlphaFoldDB" id="A0AAQ4EHC5"/>
<dbReference type="GO" id="GO:0004222">
    <property type="term" value="F:metalloendopeptidase activity"/>
    <property type="evidence" value="ECO:0007669"/>
    <property type="project" value="InterPro"/>
</dbReference>
<dbReference type="InterPro" id="IPR000718">
    <property type="entry name" value="Peptidase_M13"/>
</dbReference>
<proteinExistence type="inferred from homology"/>
<evidence type="ECO:0000313" key="5">
    <source>
        <dbReference type="Proteomes" id="UP001321473"/>
    </source>
</evidence>
<dbReference type="GO" id="GO:0006508">
    <property type="term" value="P:proteolysis"/>
    <property type="evidence" value="ECO:0007669"/>
    <property type="project" value="InterPro"/>
</dbReference>
<keyword evidence="2" id="KW-0732">Signal</keyword>
<name>A0AAQ4EHC5_AMBAM</name>
<comment type="similarity">
    <text evidence="1">Belongs to the peptidase M13 family.</text>
</comment>
<dbReference type="InterPro" id="IPR008753">
    <property type="entry name" value="Peptidase_M13_N"/>
</dbReference>
<dbReference type="Gene3D" id="1.10.1380.10">
    <property type="entry name" value="Neutral endopeptidase , domain2"/>
    <property type="match status" value="1"/>
</dbReference>
<dbReference type="PROSITE" id="PS51885">
    <property type="entry name" value="NEPRILYSIN"/>
    <property type="match status" value="1"/>
</dbReference>
<gene>
    <name evidence="4" type="ORF">V5799_011416</name>
</gene>
<organism evidence="4 5">
    <name type="scientific">Amblyomma americanum</name>
    <name type="common">Lone star tick</name>
    <dbReference type="NCBI Taxonomy" id="6943"/>
    <lineage>
        <taxon>Eukaryota</taxon>
        <taxon>Metazoa</taxon>
        <taxon>Ecdysozoa</taxon>
        <taxon>Arthropoda</taxon>
        <taxon>Chelicerata</taxon>
        <taxon>Arachnida</taxon>
        <taxon>Acari</taxon>
        <taxon>Parasitiformes</taxon>
        <taxon>Ixodida</taxon>
        <taxon>Ixodoidea</taxon>
        <taxon>Ixodidae</taxon>
        <taxon>Amblyomminae</taxon>
        <taxon>Amblyomma</taxon>
    </lineage>
</organism>
<keyword evidence="5" id="KW-1185">Reference proteome</keyword>
<evidence type="ECO:0000259" key="3">
    <source>
        <dbReference type="Pfam" id="PF05649"/>
    </source>
</evidence>
<protein>
    <recommendedName>
        <fullName evidence="3">Peptidase M13 N-terminal domain-containing protein</fullName>
    </recommendedName>
</protein>
<sequence length="263" mass="29209">MNKRMTMIFRITLGILCVAICASESMLSIPGAPGSKTEVCCEPDCPKVCRRGSIADGKDQACGNFYENVCGKWKGSLELERKPLKEKAVKDLADLLEAACVQPTESLNATDKLINAYQSCTRQAKNIQALKESVKSVLDGYSLGQWPLHTNATSENKSTYEEILKKVGPLPLFIYSVSRDKSGPIITVKRPTDFYVSDIDSGDEYSDEYDYYDKKNEEAYKEFITGTMSLLDNGDIHERSKAADEIISLEKNLSKVSISVLEE</sequence>
<dbReference type="SUPFAM" id="SSF55486">
    <property type="entry name" value="Metalloproteases ('zincins'), catalytic domain"/>
    <property type="match status" value="1"/>
</dbReference>
<feature type="signal peptide" evidence="2">
    <location>
        <begin position="1"/>
        <end position="23"/>
    </location>
</feature>
<evidence type="ECO:0000256" key="2">
    <source>
        <dbReference type="SAM" id="SignalP"/>
    </source>
</evidence>
<dbReference type="Proteomes" id="UP001321473">
    <property type="component" value="Unassembled WGS sequence"/>
</dbReference>
<comment type="caution">
    <text evidence="4">The sequence shown here is derived from an EMBL/GenBank/DDBJ whole genome shotgun (WGS) entry which is preliminary data.</text>
</comment>
<dbReference type="Pfam" id="PF05649">
    <property type="entry name" value="Peptidase_M13_N"/>
    <property type="match status" value="1"/>
</dbReference>
<evidence type="ECO:0000313" key="4">
    <source>
        <dbReference type="EMBL" id="KAK8774051.1"/>
    </source>
</evidence>
<feature type="chain" id="PRO_5042899717" description="Peptidase M13 N-terminal domain-containing protein" evidence="2">
    <location>
        <begin position="24"/>
        <end position="263"/>
    </location>
</feature>
<dbReference type="InterPro" id="IPR042089">
    <property type="entry name" value="Peptidase_M13_dom_2"/>
</dbReference>
<dbReference type="EMBL" id="JARKHS020015878">
    <property type="protein sequence ID" value="KAK8774051.1"/>
    <property type="molecule type" value="Genomic_DNA"/>
</dbReference>